<dbReference type="AlphaFoldDB" id="A0A3N4YN87"/>
<feature type="binding site" evidence="8">
    <location>
        <position position="350"/>
    </location>
    <ligand>
        <name>Mn(2+)</name>
        <dbReference type="ChEBI" id="CHEBI:29035"/>
        <label>1</label>
    </ligand>
</feature>
<dbReference type="PRINTS" id="PR00481">
    <property type="entry name" value="LAMNOPPTDASE"/>
</dbReference>
<keyword evidence="4 8" id="KW-0031">Aminopeptidase</keyword>
<keyword evidence="5 8" id="KW-0645">Protease</keyword>
<accession>A0A3N4YN87</accession>
<feature type="binding site" evidence="8">
    <location>
        <position position="352"/>
    </location>
    <ligand>
        <name>Mn(2+)</name>
        <dbReference type="ChEBI" id="CHEBI:29035"/>
        <label>2</label>
    </ligand>
</feature>
<dbReference type="Pfam" id="PF00883">
    <property type="entry name" value="Peptidase_M17"/>
    <property type="match status" value="1"/>
</dbReference>
<evidence type="ECO:0000313" key="10">
    <source>
        <dbReference type="EMBL" id="RPF20804.1"/>
    </source>
</evidence>
<dbReference type="Gene3D" id="3.40.220.10">
    <property type="entry name" value="Leucine Aminopeptidase, subunit E, domain 1"/>
    <property type="match status" value="1"/>
</dbReference>
<dbReference type="InterPro" id="IPR008283">
    <property type="entry name" value="Peptidase_M17_N"/>
</dbReference>
<dbReference type="EC" id="3.4.11.10" evidence="8"/>
<gene>
    <name evidence="8" type="primary">pepA</name>
    <name evidence="10" type="ORF">EDD34_1411</name>
</gene>
<evidence type="ECO:0000256" key="4">
    <source>
        <dbReference type="ARBA" id="ARBA00022438"/>
    </source>
</evidence>
<comment type="subcellular location">
    <subcellularLocation>
        <location evidence="8">Cytoplasm</location>
    </subcellularLocation>
</comment>
<dbReference type="CDD" id="cd00433">
    <property type="entry name" value="Peptidase_M17"/>
    <property type="match status" value="1"/>
</dbReference>
<dbReference type="GO" id="GO:0006508">
    <property type="term" value="P:proteolysis"/>
    <property type="evidence" value="ECO:0007669"/>
    <property type="project" value="UniProtKB-KW"/>
</dbReference>
<dbReference type="Pfam" id="PF02789">
    <property type="entry name" value="Peptidase_M17_N"/>
    <property type="match status" value="1"/>
</dbReference>
<feature type="binding site" evidence="8">
    <location>
        <position position="268"/>
    </location>
    <ligand>
        <name>Mn(2+)</name>
        <dbReference type="ChEBI" id="CHEBI:29035"/>
        <label>2</label>
    </ligand>
</feature>
<name>A0A3N4YN87_9MICO</name>
<dbReference type="InterPro" id="IPR011356">
    <property type="entry name" value="Leucine_aapep/pepB"/>
</dbReference>
<dbReference type="SUPFAM" id="SSF52949">
    <property type="entry name" value="Macro domain-like"/>
    <property type="match status" value="1"/>
</dbReference>
<feature type="domain" description="Cytosol aminopeptidase" evidence="9">
    <location>
        <begin position="348"/>
        <end position="355"/>
    </location>
</feature>
<evidence type="ECO:0000256" key="6">
    <source>
        <dbReference type="ARBA" id="ARBA00022801"/>
    </source>
</evidence>
<comment type="cofactor">
    <cofactor evidence="8">
        <name>Mn(2+)</name>
        <dbReference type="ChEBI" id="CHEBI:29035"/>
    </cofactor>
    <text evidence="8">Binds 2 manganese ions per subunit.</text>
</comment>
<reference evidence="10 11" key="1">
    <citation type="submission" date="2018-11" db="EMBL/GenBank/DDBJ databases">
        <title>Sequencing the genomes of 1000 actinobacteria strains.</title>
        <authorList>
            <person name="Klenk H.-P."/>
        </authorList>
    </citation>
    <scope>NUCLEOTIDE SEQUENCE [LARGE SCALE GENOMIC DNA]</scope>
    <source>
        <strain evidence="10 11">DSM 15700</strain>
    </source>
</reference>
<dbReference type="NCBIfam" id="NF002073">
    <property type="entry name" value="PRK00913.1-2"/>
    <property type="match status" value="1"/>
</dbReference>
<dbReference type="Gene3D" id="3.40.630.10">
    <property type="entry name" value="Zn peptidases"/>
    <property type="match status" value="1"/>
</dbReference>
<dbReference type="PANTHER" id="PTHR11963:SF23">
    <property type="entry name" value="CYTOSOL AMINOPEPTIDASE"/>
    <property type="match status" value="1"/>
</dbReference>
<feature type="binding site" evidence="8">
    <location>
        <position position="273"/>
    </location>
    <ligand>
        <name>Mn(2+)</name>
        <dbReference type="ChEBI" id="CHEBI:29035"/>
        <label>1</label>
    </ligand>
</feature>
<dbReference type="GO" id="GO:0030145">
    <property type="term" value="F:manganese ion binding"/>
    <property type="evidence" value="ECO:0007669"/>
    <property type="project" value="UniProtKB-UniRule"/>
</dbReference>
<feature type="binding site" evidence="8">
    <location>
        <position position="352"/>
    </location>
    <ligand>
        <name>Mn(2+)</name>
        <dbReference type="ChEBI" id="CHEBI:29035"/>
        <label>1</label>
    </ligand>
</feature>
<evidence type="ECO:0000256" key="7">
    <source>
        <dbReference type="ARBA" id="ARBA00049972"/>
    </source>
</evidence>
<evidence type="ECO:0000313" key="11">
    <source>
        <dbReference type="Proteomes" id="UP000280501"/>
    </source>
</evidence>
<feature type="active site" evidence="8">
    <location>
        <position position="280"/>
    </location>
</feature>
<dbReference type="GO" id="GO:0005737">
    <property type="term" value="C:cytoplasm"/>
    <property type="evidence" value="ECO:0007669"/>
    <property type="project" value="UniProtKB-SubCell"/>
</dbReference>
<feature type="active site" evidence="8">
    <location>
        <position position="354"/>
    </location>
</feature>
<comment type="catalytic activity">
    <reaction evidence="2 8">
        <text>Release of an N-terminal amino acid, preferentially leucine, but not glutamic or aspartic acids.</text>
        <dbReference type="EC" id="3.4.11.10"/>
    </reaction>
</comment>
<dbReference type="SUPFAM" id="SSF53187">
    <property type="entry name" value="Zn-dependent exopeptidases"/>
    <property type="match status" value="1"/>
</dbReference>
<sequence length="501" mass="51020">MTDLSLSSKNPIAVRADALVVATAKTSDGVAIVADHLPAELVTEIEAIAPQLGITGARDEVRKVPAGPRLKADVLVLTGLGERAEDGTFDPEILRRAAGAATRELSGVASAALSLPATDDAALAAVVEGALLGAYRFDKYRTNGSDGAEEPVGSVEVLTTLARGAKAKAAVERAGVVAHAVHAARDLVNAAPNELYPATFADAAKAAAKDVKGLKVTVLDDKQLAAGGYGGLTAVGQGSSRGPRLVKIAYAPAKGGARPTEKIALVGKGITFDTGGISLKPSASMETMKSDMAGAAAVLGTMVAVARLGLPVAVTAYLCLAENMPSGTAQRPSDVITIYGGKTVEVLNTDAEGRVVMADGLASAVEDGHDVIVDIATLTGAQMVALGPYTAGVMGTESVRDEVKAAADAAGELFWPMPLPDELRPNIKSKVADVANSGPRMGGMLNAGLFLRTFVGDTPWAHLDIAGPSYNEKGAHGYTAPGGTGMGVRTLLTFLENRAAK</sequence>
<dbReference type="InterPro" id="IPR000819">
    <property type="entry name" value="Peptidase_M17_C"/>
</dbReference>
<organism evidence="10 11">
    <name type="scientific">Myceligenerans xiligouense</name>
    <dbReference type="NCBI Taxonomy" id="253184"/>
    <lineage>
        <taxon>Bacteria</taxon>
        <taxon>Bacillati</taxon>
        <taxon>Actinomycetota</taxon>
        <taxon>Actinomycetes</taxon>
        <taxon>Micrococcales</taxon>
        <taxon>Promicromonosporaceae</taxon>
        <taxon>Myceligenerans</taxon>
    </lineage>
</organism>
<dbReference type="Proteomes" id="UP000280501">
    <property type="component" value="Unassembled WGS sequence"/>
</dbReference>
<evidence type="ECO:0000256" key="2">
    <source>
        <dbReference type="ARBA" id="ARBA00000967"/>
    </source>
</evidence>
<comment type="function">
    <text evidence="7 8">Presumably involved in the processing and regular turnover of intracellular proteins. Catalyzes the removal of unsubstituted N-terminal amino acids from various peptides.</text>
</comment>
<keyword evidence="6 8" id="KW-0378">Hydrolase</keyword>
<keyword evidence="11" id="KW-1185">Reference proteome</keyword>
<evidence type="ECO:0000256" key="8">
    <source>
        <dbReference type="HAMAP-Rule" id="MF_00181"/>
    </source>
</evidence>
<feature type="binding site" evidence="8">
    <location>
        <position position="291"/>
    </location>
    <ligand>
        <name>Mn(2+)</name>
        <dbReference type="ChEBI" id="CHEBI:29035"/>
        <label>2</label>
    </ligand>
</feature>
<dbReference type="InterPro" id="IPR043472">
    <property type="entry name" value="Macro_dom-like"/>
</dbReference>
<keyword evidence="8" id="KW-0479">Metal-binding</keyword>
<dbReference type="PANTHER" id="PTHR11963">
    <property type="entry name" value="LEUCINE AMINOPEPTIDASE-RELATED"/>
    <property type="match status" value="1"/>
</dbReference>
<dbReference type="RefSeq" id="WP_123813921.1">
    <property type="nucleotide sequence ID" value="NZ_RKQZ01000001.1"/>
</dbReference>
<evidence type="ECO:0000256" key="5">
    <source>
        <dbReference type="ARBA" id="ARBA00022670"/>
    </source>
</evidence>
<dbReference type="OrthoDB" id="9809354at2"/>
<feature type="binding site" evidence="8">
    <location>
        <position position="273"/>
    </location>
    <ligand>
        <name>Mn(2+)</name>
        <dbReference type="ChEBI" id="CHEBI:29035"/>
        <label>2</label>
    </ligand>
</feature>
<keyword evidence="8" id="KW-0464">Manganese</keyword>
<dbReference type="EMBL" id="RKQZ01000001">
    <property type="protein sequence ID" value="RPF20804.1"/>
    <property type="molecule type" value="Genomic_DNA"/>
</dbReference>
<keyword evidence="8" id="KW-0963">Cytoplasm</keyword>
<dbReference type="EC" id="3.4.11.1" evidence="8"/>
<dbReference type="HAMAP" id="MF_00181">
    <property type="entry name" value="Cytosol_peptidase_M17"/>
    <property type="match status" value="1"/>
</dbReference>
<dbReference type="PROSITE" id="PS00631">
    <property type="entry name" value="CYTOSOL_AP"/>
    <property type="match status" value="1"/>
</dbReference>
<comment type="similarity">
    <text evidence="3 8">Belongs to the peptidase M17 family.</text>
</comment>
<dbReference type="InterPro" id="IPR023042">
    <property type="entry name" value="Peptidase_M17_leu_NH2_pept"/>
</dbReference>
<proteinExistence type="inferred from homology"/>
<protein>
    <recommendedName>
        <fullName evidence="8">Probable cytosol aminopeptidase</fullName>
        <ecNumber evidence="8">3.4.11.1</ecNumber>
    </recommendedName>
    <alternativeName>
        <fullName evidence="8">Leucine aminopeptidase</fullName>
        <shortName evidence="8">LAP</shortName>
        <ecNumber evidence="8">3.4.11.10</ecNumber>
    </alternativeName>
    <alternativeName>
        <fullName evidence="8">Leucyl aminopeptidase</fullName>
    </alternativeName>
</protein>
<dbReference type="GO" id="GO:0070006">
    <property type="term" value="F:metalloaminopeptidase activity"/>
    <property type="evidence" value="ECO:0007669"/>
    <property type="project" value="InterPro"/>
</dbReference>
<evidence type="ECO:0000256" key="1">
    <source>
        <dbReference type="ARBA" id="ARBA00000135"/>
    </source>
</evidence>
<evidence type="ECO:0000256" key="3">
    <source>
        <dbReference type="ARBA" id="ARBA00009528"/>
    </source>
</evidence>
<evidence type="ECO:0000259" key="9">
    <source>
        <dbReference type="PROSITE" id="PS00631"/>
    </source>
</evidence>
<comment type="catalytic activity">
    <reaction evidence="1 8">
        <text>Release of an N-terminal amino acid, Xaa-|-Yaa-, in which Xaa is preferably Leu, but may be other amino acids including Pro although not Arg or Lys, and Yaa may be Pro. Amino acid amides and methyl esters are also readily hydrolyzed, but rates on arylamides are exceedingly low.</text>
        <dbReference type="EC" id="3.4.11.1"/>
    </reaction>
</comment>
<comment type="caution">
    <text evidence="10">The sequence shown here is derived from an EMBL/GenBank/DDBJ whole genome shotgun (WGS) entry which is preliminary data.</text>
</comment>